<protein>
    <recommendedName>
        <fullName evidence="2">DUF8021 domain-containing protein</fullName>
    </recommendedName>
</protein>
<reference evidence="3" key="1">
    <citation type="submission" date="2023-06" db="EMBL/GenBank/DDBJ databases">
        <title>Genome-scale phylogeny and comparative genomics of the fungal order Sordariales.</title>
        <authorList>
            <consortium name="Lawrence Berkeley National Laboratory"/>
            <person name="Hensen N."/>
            <person name="Bonometti L."/>
            <person name="Westerberg I."/>
            <person name="Brannstrom I.O."/>
            <person name="Guillou S."/>
            <person name="Cros-Aarteil S."/>
            <person name="Calhoun S."/>
            <person name="Haridas S."/>
            <person name="Kuo A."/>
            <person name="Mondo S."/>
            <person name="Pangilinan J."/>
            <person name="Riley R."/>
            <person name="Labutti K."/>
            <person name="Andreopoulos B."/>
            <person name="Lipzen A."/>
            <person name="Chen C."/>
            <person name="Yanf M."/>
            <person name="Daum C."/>
            <person name="Ng V."/>
            <person name="Clum A."/>
            <person name="Steindorff A."/>
            <person name="Ohm R."/>
            <person name="Martin F."/>
            <person name="Silar P."/>
            <person name="Natvig D."/>
            <person name="Lalanne C."/>
            <person name="Gautier V."/>
            <person name="Ament-Velasquez S.L."/>
            <person name="Kruys A."/>
            <person name="Hutchinson M.I."/>
            <person name="Powell A.J."/>
            <person name="Barry K."/>
            <person name="Miller A.N."/>
            <person name="Grigoriev I.V."/>
            <person name="Debuchy R."/>
            <person name="Gladieux P."/>
            <person name="Thoren M.H."/>
            <person name="Johannesson H."/>
        </authorList>
    </citation>
    <scope>NUCLEOTIDE SEQUENCE</scope>
    <source>
        <strain evidence="3">PSN4</strain>
    </source>
</reference>
<dbReference type="AlphaFoldDB" id="A0AAJ0BJJ9"/>
<evidence type="ECO:0000313" key="3">
    <source>
        <dbReference type="EMBL" id="KAK1758032.1"/>
    </source>
</evidence>
<sequence length="253" mass="27392">MLGKTLAAYLTLCTSALAADACTRDWLKAQAEKYVAAQTAGKISDFTTSSNVSYTEDFKTRDFATGILSKPLKVDFTRSLYDTTACAIFTEIVAASNTPPYVLGTQLRFTNGVLSKAETLATTTGDWFFNAANTLKYSKAEDWAEVPAAQQNRAAIQAAGDAYLDLFGDKSVKVPWGHPCARLEGGTYMQPDCNVGVPSGMKMTNRRYVIDEVVGAVDIFLGFGGSIPDSHSFRLENGTIRYVHTLTIMRSGA</sequence>
<comment type="caution">
    <text evidence="3">The sequence shown here is derived from an EMBL/GenBank/DDBJ whole genome shotgun (WGS) entry which is preliminary data.</text>
</comment>
<accession>A0AAJ0BJJ9</accession>
<gene>
    <name evidence="3" type="ORF">QBC47DRAFT_294208</name>
</gene>
<keyword evidence="1" id="KW-0732">Signal</keyword>
<dbReference type="Proteomes" id="UP001239445">
    <property type="component" value="Unassembled WGS sequence"/>
</dbReference>
<evidence type="ECO:0000256" key="1">
    <source>
        <dbReference type="SAM" id="SignalP"/>
    </source>
</evidence>
<feature type="signal peptide" evidence="1">
    <location>
        <begin position="1"/>
        <end position="18"/>
    </location>
</feature>
<feature type="domain" description="DUF8021" evidence="2">
    <location>
        <begin position="150"/>
        <end position="247"/>
    </location>
</feature>
<name>A0AAJ0BJJ9_9PEZI</name>
<organism evidence="3 4">
    <name type="scientific">Echria macrotheca</name>
    <dbReference type="NCBI Taxonomy" id="438768"/>
    <lineage>
        <taxon>Eukaryota</taxon>
        <taxon>Fungi</taxon>
        <taxon>Dikarya</taxon>
        <taxon>Ascomycota</taxon>
        <taxon>Pezizomycotina</taxon>
        <taxon>Sordariomycetes</taxon>
        <taxon>Sordariomycetidae</taxon>
        <taxon>Sordariales</taxon>
        <taxon>Schizotheciaceae</taxon>
        <taxon>Echria</taxon>
    </lineage>
</organism>
<dbReference type="InterPro" id="IPR058334">
    <property type="entry name" value="DUF8021"/>
</dbReference>
<evidence type="ECO:0000313" key="4">
    <source>
        <dbReference type="Proteomes" id="UP001239445"/>
    </source>
</evidence>
<evidence type="ECO:0000259" key="2">
    <source>
        <dbReference type="Pfam" id="PF26061"/>
    </source>
</evidence>
<feature type="chain" id="PRO_5042488156" description="DUF8021 domain-containing protein" evidence="1">
    <location>
        <begin position="19"/>
        <end position="253"/>
    </location>
</feature>
<proteinExistence type="predicted"/>
<keyword evidence="4" id="KW-1185">Reference proteome</keyword>
<dbReference type="Pfam" id="PF26061">
    <property type="entry name" value="DUF8021"/>
    <property type="match status" value="1"/>
</dbReference>
<dbReference type="EMBL" id="MU839829">
    <property type="protein sequence ID" value="KAK1758032.1"/>
    <property type="molecule type" value="Genomic_DNA"/>
</dbReference>